<dbReference type="PANTHER" id="PTHR43820">
    <property type="entry name" value="HIGH-AFFINITY BRANCHED-CHAIN AMINO ACID TRANSPORT ATP-BINDING PROTEIN LIVF"/>
    <property type="match status" value="1"/>
</dbReference>
<comment type="caution">
    <text evidence="7">The sequence shown here is derived from an EMBL/GenBank/DDBJ whole genome shotgun (WGS) entry which is preliminary data.</text>
</comment>
<dbReference type="InterPro" id="IPR052156">
    <property type="entry name" value="BCAA_Transport_ATP-bd_LivF"/>
</dbReference>
<evidence type="ECO:0000256" key="2">
    <source>
        <dbReference type="ARBA" id="ARBA00022448"/>
    </source>
</evidence>
<protein>
    <submittedName>
        <fullName evidence="7">ABC transporter ATP-binding protein</fullName>
    </submittedName>
</protein>
<dbReference type="RefSeq" id="WP_377833209.1">
    <property type="nucleotide sequence ID" value="NZ_JBHRSK010000007.1"/>
</dbReference>
<accession>A0ABV7AH38</accession>
<name>A0ABV7AH38_9RHOB</name>
<dbReference type="InterPro" id="IPR003439">
    <property type="entry name" value="ABC_transporter-like_ATP-bd"/>
</dbReference>
<keyword evidence="2" id="KW-0813">Transport</keyword>
<organism evidence="7 8">
    <name type="scientific">Acidimangrovimonas pyrenivorans</name>
    <dbReference type="NCBI Taxonomy" id="2030798"/>
    <lineage>
        <taxon>Bacteria</taxon>
        <taxon>Pseudomonadati</taxon>
        <taxon>Pseudomonadota</taxon>
        <taxon>Alphaproteobacteria</taxon>
        <taxon>Rhodobacterales</taxon>
        <taxon>Paracoccaceae</taxon>
        <taxon>Acidimangrovimonas</taxon>
    </lineage>
</organism>
<feature type="domain" description="ABC transporter" evidence="6">
    <location>
        <begin position="6"/>
        <end position="234"/>
    </location>
</feature>
<dbReference type="PANTHER" id="PTHR43820:SF5">
    <property type="entry name" value="HIGH-AFFINITY BRANCHED-CHAIN AMINO ACID TRANSPORT ATP-BINDING PROTEIN"/>
    <property type="match status" value="1"/>
</dbReference>
<dbReference type="PROSITE" id="PS00211">
    <property type="entry name" value="ABC_TRANSPORTER_1"/>
    <property type="match status" value="1"/>
</dbReference>
<keyword evidence="5" id="KW-0029">Amino-acid transport</keyword>
<keyword evidence="3" id="KW-0547">Nucleotide-binding</keyword>
<evidence type="ECO:0000256" key="5">
    <source>
        <dbReference type="ARBA" id="ARBA00022970"/>
    </source>
</evidence>
<dbReference type="EMBL" id="JBHRSK010000007">
    <property type="protein sequence ID" value="MFC2968510.1"/>
    <property type="molecule type" value="Genomic_DNA"/>
</dbReference>
<keyword evidence="4 7" id="KW-0067">ATP-binding</keyword>
<dbReference type="GO" id="GO:0005524">
    <property type="term" value="F:ATP binding"/>
    <property type="evidence" value="ECO:0007669"/>
    <property type="project" value="UniProtKB-KW"/>
</dbReference>
<dbReference type="InterPro" id="IPR003593">
    <property type="entry name" value="AAA+_ATPase"/>
</dbReference>
<dbReference type="InterPro" id="IPR017871">
    <property type="entry name" value="ABC_transporter-like_CS"/>
</dbReference>
<keyword evidence="8" id="KW-1185">Reference proteome</keyword>
<comment type="similarity">
    <text evidence="1">Belongs to the ABC transporter superfamily.</text>
</comment>
<proteinExistence type="inferred from homology"/>
<evidence type="ECO:0000256" key="1">
    <source>
        <dbReference type="ARBA" id="ARBA00005417"/>
    </source>
</evidence>
<dbReference type="InterPro" id="IPR027417">
    <property type="entry name" value="P-loop_NTPase"/>
</dbReference>
<dbReference type="CDD" id="cd03224">
    <property type="entry name" value="ABC_TM1139_LivF_branched"/>
    <property type="match status" value="1"/>
</dbReference>
<dbReference type="PROSITE" id="PS50893">
    <property type="entry name" value="ABC_TRANSPORTER_2"/>
    <property type="match status" value="1"/>
</dbReference>
<dbReference type="Pfam" id="PF00005">
    <property type="entry name" value="ABC_tran"/>
    <property type="match status" value="1"/>
</dbReference>
<gene>
    <name evidence="7" type="ORF">ACFOES_10425</name>
</gene>
<sequence length="234" mass="25508">MAEPMLRIQDLSVFYGPFRALEGIDLEVGAGEIVSIIGANGAGKSSLMKAIVGQADRIEGAIRFEGDDITARSTAETTRAGIALVPEGRRLFPSLTVEENLMIGREVGREGEIGFDQVYGYFPILRERRGQMVRSLSGGQQQMVALGRALLANPKLLLCDEISLGLAPVIINGLYEIIPEIRDRGIGIVIVEQDITRSLAVADRFYCLLEGKVNLSGRPAETSRDEVARHYFGM</sequence>
<evidence type="ECO:0000256" key="3">
    <source>
        <dbReference type="ARBA" id="ARBA00022741"/>
    </source>
</evidence>
<evidence type="ECO:0000313" key="8">
    <source>
        <dbReference type="Proteomes" id="UP001595443"/>
    </source>
</evidence>
<dbReference type="Gene3D" id="3.40.50.300">
    <property type="entry name" value="P-loop containing nucleotide triphosphate hydrolases"/>
    <property type="match status" value="1"/>
</dbReference>
<evidence type="ECO:0000259" key="6">
    <source>
        <dbReference type="PROSITE" id="PS50893"/>
    </source>
</evidence>
<dbReference type="SUPFAM" id="SSF52540">
    <property type="entry name" value="P-loop containing nucleoside triphosphate hydrolases"/>
    <property type="match status" value="1"/>
</dbReference>
<evidence type="ECO:0000256" key="4">
    <source>
        <dbReference type="ARBA" id="ARBA00022840"/>
    </source>
</evidence>
<dbReference type="SMART" id="SM00382">
    <property type="entry name" value="AAA"/>
    <property type="match status" value="1"/>
</dbReference>
<dbReference type="Proteomes" id="UP001595443">
    <property type="component" value="Unassembled WGS sequence"/>
</dbReference>
<evidence type="ECO:0000313" key="7">
    <source>
        <dbReference type="EMBL" id="MFC2968510.1"/>
    </source>
</evidence>
<reference evidence="8" key="1">
    <citation type="journal article" date="2019" name="Int. J. Syst. Evol. Microbiol.">
        <title>The Global Catalogue of Microorganisms (GCM) 10K type strain sequencing project: providing services to taxonomists for standard genome sequencing and annotation.</title>
        <authorList>
            <consortium name="The Broad Institute Genomics Platform"/>
            <consortium name="The Broad Institute Genome Sequencing Center for Infectious Disease"/>
            <person name="Wu L."/>
            <person name="Ma J."/>
        </authorList>
    </citation>
    <scope>NUCLEOTIDE SEQUENCE [LARGE SCALE GENOMIC DNA]</scope>
    <source>
        <strain evidence="8">KCTC 62192</strain>
    </source>
</reference>